<keyword evidence="7" id="KW-0349">Heme</keyword>
<evidence type="ECO:0000256" key="1">
    <source>
        <dbReference type="ARBA" id="ARBA00001971"/>
    </source>
</evidence>
<dbReference type="CDD" id="cd11065">
    <property type="entry name" value="CYP64-like"/>
    <property type="match status" value="1"/>
</dbReference>
<comment type="caution">
    <text evidence="8">The sequence shown here is derived from an EMBL/GenBank/DDBJ whole genome shotgun (WGS) entry which is preliminary data.</text>
</comment>
<evidence type="ECO:0000256" key="2">
    <source>
        <dbReference type="ARBA" id="ARBA00010617"/>
    </source>
</evidence>
<dbReference type="OrthoDB" id="1103324at2759"/>
<keyword evidence="9" id="KW-1185">Reference proteome</keyword>
<keyword evidence="4" id="KW-0560">Oxidoreductase</keyword>
<evidence type="ECO:0000256" key="7">
    <source>
        <dbReference type="PIRSR" id="PIRSR602401-1"/>
    </source>
</evidence>
<dbReference type="InterPro" id="IPR001128">
    <property type="entry name" value="Cyt_P450"/>
</dbReference>
<dbReference type="PANTHER" id="PTHR46300">
    <property type="entry name" value="P450, PUTATIVE (EUROFUNG)-RELATED-RELATED"/>
    <property type="match status" value="1"/>
</dbReference>
<keyword evidence="5 7" id="KW-0408">Iron</keyword>
<dbReference type="InterPro" id="IPR036396">
    <property type="entry name" value="Cyt_P450_sf"/>
</dbReference>
<keyword evidence="6" id="KW-0503">Monooxygenase</keyword>
<reference evidence="8" key="1">
    <citation type="submission" date="2021-07" db="EMBL/GenBank/DDBJ databases">
        <authorList>
            <person name="Branca A.L. A."/>
        </authorList>
    </citation>
    <scope>NUCLEOTIDE SEQUENCE</scope>
</reference>
<evidence type="ECO:0008006" key="10">
    <source>
        <dbReference type="Google" id="ProtNLM"/>
    </source>
</evidence>
<evidence type="ECO:0000256" key="5">
    <source>
        <dbReference type="ARBA" id="ARBA00023004"/>
    </source>
</evidence>
<dbReference type="AlphaFoldDB" id="A0A9W4IEP1"/>
<evidence type="ECO:0000313" key="9">
    <source>
        <dbReference type="Proteomes" id="UP001153618"/>
    </source>
</evidence>
<dbReference type="PRINTS" id="PR00463">
    <property type="entry name" value="EP450I"/>
</dbReference>
<evidence type="ECO:0000313" key="8">
    <source>
        <dbReference type="EMBL" id="CAG8266542.1"/>
    </source>
</evidence>
<organism evidence="8 9">
    <name type="scientific">Penicillium olsonii</name>
    <dbReference type="NCBI Taxonomy" id="99116"/>
    <lineage>
        <taxon>Eukaryota</taxon>
        <taxon>Fungi</taxon>
        <taxon>Dikarya</taxon>
        <taxon>Ascomycota</taxon>
        <taxon>Pezizomycotina</taxon>
        <taxon>Eurotiomycetes</taxon>
        <taxon>Eurotiomycetidae</taxon>
        <taxon>Eurotiales</taxon>
        <taxon>Aspergillaceae</taxon>
        <taxon>Penicillium</taxon>
    </lineage>
</organism>
<keyword evidence="3 7" id="KW-0479">Metal-binding</keyword>
<proteinExistence type="inferred from homology"/>
<comment type="similarity">
    <text evidence="2">Belongs to the cytochrome P450 family.</text>
</comment>
<dbReference type="GO" id="GO:0020037">
    <property type="term" value="F:heme binding"/>
    <property type="evidence" value="ECO:0007669"/>
    <property type="project" value="InterPro"/>
</dbReference>
<protein>
    <recommendedName>
        <fullName evidence="10">Cytochrome P450</fullName>
    </recommendedName>
</protein>
<comment type="cofactor">
    <cofactor evidence="1 7">
        <name>heme</name>
        <dbReference type="ChEBI" id="CHEBI:30413"/>
    </cofactor>
</comment>
<evidence type="ECO:0000256" key="6">
    <source>
        <dbReference type="ARBA" id="ARBA00023033"/>
    </source>
</evidence>
<dbReference type="InterPro" id="IPR002401">
    <property type="entry name" value="Cyt_P450_E_grp-I"/>
</dbReference>
<dbReference type="Proteomes" id="UP001153618">
    <property type="component" value="Unassembled WGS sequence"/>
</dbReference>
<dbReference type="GO" id="GO:0043386">
    <property type="term" value="P:mycotoxin biosynthetic process"/>
    <property type="evidence" value="ECO:0007669"/>
    <property type="project" value="UniProtKB-ARBA"/>
</dbReference>
<dbReference type="Pfam" id="PF00067">
    <property type="entry name" value="p450"/>
    <property type="match status" value="1"/>
</dbReference>
<dbReference type="EMBL" id="CAJVOS010000082">
    <property type="protein sequence ID" value="CAG8266542.1"/>
    <property type="molecule type" value="Genomic_DNA"/>
</dbReference>
<gene>
    <name evidence="8" type="ORF">POLS_LOCUS9128</name>
</gene>
<evidence type="ECO:0000256" key="3">
    <source>
        <dbReference type="ARBA" id="ARBA00022723"/>
    </source>
</evidence>
<dbReference type="GO" id="GO:0004497">
    <property type="term" value="F:monooxygenase activity"/>
    <property type="evidence" value="ECO:0007669"/>
    <property type="project" value="UniProtKB-KW"/>
</dbReference>
<dbReference type="GO" id="GO:0005506">
    <property type="term" value="F:iron ion binding"/>
    <property type="evidence" value="ECO:0007669"/>
    <property type="project" value="InterPro"/>
</dbReference>
<accession>A0A9W4IEP1</accession>
<dbReference type="SUPFAM" id="SSF48264">
    <property type="entry name" value="Cytochrome P450"/>
    <property type="match status" value="1"/>
</dbReference>
<name>A0A9W4IEP1_PENOL</name>
<feature type="binding site" description="axial binding residue" evidence="7">
    <location>
        <position position="414"/>
    </location>
    <ligand>
        <name>heme</name>
        <dbReference type="ChEBI" id="CHEBI:30413"/>
    </ligand>
    <ligandPart>
        <name>Fe</name>
        <dbReference type="ChEBI" id="CHEBI:18248"/>
    </ligandPart>
</feature>
<evidence type="ECO:0000256" key="4">
    <source>
        <dbReference type="ARBA" id="ARBA00023002"/>
    </source>
</evidence>
<sequence length="503" mass="57569">MTVGPPRLPLLGNITHIPKTRAHLLFTKWAQQYGGIFSLRIGPAPAVVVTDRSIVRELFDKRSGISSSRPPSYVSQVLITGGDHLLMMNHNRAWQQRRKMIHQQFMESVCEKQHIELLEAEHTQMMRDFLLHPEQHMVHTKRTTNSIIMSLMFGIRTNSWDSSHMVDLYNLMERWTEVMEIGATPPVDILPILKYIPQRVFGNWKFRASEVGRLMETLYKDLRQRVVARRQSANEKNTNPCFIDHILDKQETLGLDDHQVDFLGGVMIEGGSDTGSTALLVLIQAMIIHPEIQSKAQQQLDAVCGDSRSPTWADFSQLPYIMMIVKEAMRWRPVAPLGIPHFTTEDTWINGYFLPQNTITFLNVWGLHHDESPDSASFNPDRYEGRTKLSAEYAASSDYTNRDHYSYGVGRRICPGIHLSERSLFLGAAKLLWAFRFEQQVDSMGNPMEIDTDPVTGYTEGFLVCPKPFGCKVIPRSERHEETILKEFTKAEADVFTQYSTNM</sequence>
<dbReference type="InterPro" id="IPR050364">
    <property type="entry name" value="Cytochrome_P450_fung"/>
</dbReference>
<dbReference type="PANTHER" id="PTHR46300:SF2">
    <property type="entry name" value="CYTOCHROME P450 MONOOXYGENASE ALNH-RELATED"/>
    <property type="match status" value="1"/>
</dbReference>
<dbReference type="GO" id="GO:0016705">
    <property type="term" value="F:oxidoreductase activity, acting on paired donors, with incorporation or reduction of molecular oxygen"/>
    <property type="evidence" value="ECO:0007669"/>
    <property type="project" value="InterPro"/>
</dbReference>
<dbReference type="Gene3D" id="1.10.630.10">
    <property type="entry name" value="Cytochrome P450"/>
    <property type="match status" value="1"/>
</dbReference>